<gene>
    <name evidence="1" type="ORF">AVDCRST_MAG58-3799</name>
</gene>
<reference evidence="1" key="1">
    <citation type="submission" date="2020-02" db="EMBL/GenBank/DDBJ databases">
        <authorList>
            <person name="Meier V. D."/>
        </authorList>
    </citation>
    <scope>NUCLEOTIDE SEQUENCE</scope>
    <source>
        <strain evidence="1">AVDCRST_MAG58</strain>
    </source>
</reference>
<evidence type="ECO:0000313" key="1">
    <source>
        <dbReference type="EMBL" id="CAA9468433.1"/>
    </source>
</evidence>
<dbReference type="EMBL" id="CADCVF010000077">
    <property type="protein sequence ID" value="CAA9468433.1"/>
    <property type="molecule type" value="Genomic_DNA"/>
</dbReference>
<sequence length="53" mass="5824">MLTGWLLGGFRVAVGSRVIEEDTWSLRKAGLIKMLALIAGHQLHHAQGANSRR</sequence>
<accession>A0A6J4RK93</accession>
<name>A0A6J4RK93_9ACTN</name>
<protein>
    <submittedName>
        <fullName evidence="1">Uncharacterized protein</fullName>
    </submittedName>
</protein>
<dbReference type="AlphaFoldDB" id="A0A6J4RK93"/>
<proteinExistence type="predicted"/>
<organism evidence="1">
    <name type="scientific">uncultured Rubrobacteraceae bacterium</name>
    <dbReference type="NCBI Taxonomy" id="349277"/>
    <lineage>
        <taxon>Bacteria</taxon>
        <taxon>Bacillati</taxon>
        <taxon>Actinomycetota</taxon>
        <taxon>Rubrobacteria</taxon>
        <taxon>Rubrobacterales</taxon>
        <taxon>Rubrobacteraceae</taxon>
        <taxon>environmental samples</taxon>
    </lineage>
</organism>